<dbReference type="EMBL" id="QGDO01000011">
    <property type="protein sequence ID" value="PWJ34091.1"/>
    <property type="molecule type" value="Genomic_DNA"/>
</dbReference>
<name>A0A315ZJL7_SEDFL</name>
<sequence>MKFVFVSSLILLLLQSLSLSAQEFNSIQEVENYMKTHDDFKKRMDDGWYKIYFVEDKKEENLIEGFALLHDGFISQVYSKDANYILKVQSNNRVHHGKGTFYDLVYEETDNMAEVIPHHKFSAYFIKSTVEESNKSPHFDGHWMAWTDWSGVNKNHGYFIFLKESTAEEYQLVGYLDKHTADQPNSCVPSEGDWLYLPMKQGEYDYLAVKNSVKVNRHMPTKSGKLRIKADNCPKLYLSKKLKS</sequence>
<dbReference type="Proteomes" id="UP000245535">
    <property type="component" value="Unassembled WGS sequence"/>
</dbReference>
<dbReference type="AlphaFoldDB" id="A0A315ZJL7"/>
<accession>A0A315ZJL7</accession>
<reference evidence="2 3" key="1">
    <citation type="submission" date="2018-03" db="EMBL/GenBank/DDBJ databases">
        <title>Genomic Encyclopedia of Archaeal and Bacterial Type Strains, Phase II (KMG-II): from individual species to whole genera.</title>
        <authorList>
            <person name="Goeker M."/>
        </authorList>
    </citation>
    <scope>NUCLEOTIDE SEQUENCE [LARGE SCALE GENOMIC DNA]</scope>
    <source>
        <strain evidence="2 3">DSM 28229</strain>
    </source>
</reference>
<evidence type="ECO:0000313" key="2">
    <source>
        <dbReference type="EMBL" id="PWJ34091.1"/>
    </source>
</evidence>
<proteinExistence type="predicted"/>
<dbReference type="RefSeq" id="WP_109622860.1">
    <property type="nucleotide sequence ID" value="NZ_QGDO01000011.1"/>
</dbReference>
<comment type="caution">
    <text evidence="2">The sequence shown here is derived from an EMBL/GenBank/DDBJ whole genome shotgun (WGS) entry which is preliminary data.</text>
</comment>
<gene>
    <name evidence="2" type="ORF">BC781_1111</name>
</gene>
<feature type="chain" id="PRO_5016318856" evidence="1">
    <location>
        <begin position="22"/>
        <end position="244"/>
    </location>
</feature>
<keyword evidence="3" id="KW-1185">Reference proteome</keyword>
<evidence type="ECO:0000313" key="3">
    <source>
        <dbReference type="Proteomes" id="UP000245535"/>
    </source>
</evidence>
<protein>
    <submittedName>
        <fullName evidence="2">Uncharacterized protein</fullName>
    </submittedName>
</protein>
<organism evidence="2 3">
    <name type="scientific">Sediminitomix flava</name>
    <dbReference type="NCBI Taxonomy" id="379075"/>
    <lineage>
        <taxon>Bacteria</taxon>
        <taxon>Pseudomonadati</taxon>
        <taxon>Bacteroidota</taxon>
        <taxon>Cytophagia</taxon>
        <taxon>Cytophagales</taxon>
        <taxon>Flammeovirgaceae</taxon>
        <taxon>Sediminitomix</taxon>
    </lineage>
</organism>
<dbReference type="OrthoDB" id="976882at2"/>
<keyword evidence="1" id="KW-0732">Signal</keyword>
<evidence type="ECO:0000256" key="1">
    <source>
        <dbReference type="SAM" id="SignalP"/>
    </source>
</evidence>
<feature type="signal peptide" evidence="1">
    <location>
        <begin position="1"/>
        <end position="21"/>
    </location>
</feature>